<dbReference type="PANTHER" id="PTHR23520">
    <property type="entry name" value="TRANSPORTER, PUTATIVE (AFU_ORTHOLOGUE AFUA_3G04000)-RELATED"/>
    <property type="match status" value="1"/>
</dbReference>
<keyword evidence="5 6" id="KW-0472">Membrane</keyword>
<proteinExistence type="predicted"/>
<keyword evidence="2" id="KW-0813">Transport</keyword>
<feature type="transmembrane region" description="Helical" evidence="6">
    <location>
        <begin position="83"/>
        <end position="101"/>
    </location>
</feature>
<evidence type="ECO:0000256" key="6">
    <source>
        <dbReference type="SAM" id="Phobius"/>
    </source>
</evidence>
<feature type="transmembrane region" description="Helical" evidence="6">
    <location>
        <begin position="267"/>
        <end position="290"/>
    </location>
</feature>
<feature type="transmembrane region" description="Helical" evidence="6">
    <location>
        <begin position="302"/>
        <end position="332"/>
    </location>
</feature>
<gene>
    <name evidence="9" type="ORF">FLT43_16665</name>
    <name evidence="8" type="ORF">M5W83_18230</name>
</gene>
<evidence type="ECO:0000256" key="3">
    <source>
        <dbReference type="ARBA" id="ARBA00022692"/>
    </source>
</evidence>
<dbReference type="GeneID" id="76997595"/>
<dbReference type="PANTHER" id="PTHR23520:SF5">
    <property type="entry name" value="TRANSPORTER, PUTATIVE (AFU_ORTHOLOGUE AFUA_3G04000)-RELATED"/>
    <property type="match status" value="1"/>
</dbReference>
<feature type="transmembrane region" description="Helical" evidence="6">
    <location>
        <begin position="20"/>
        <end position="42"/>
    </location>
</feature>
<reference evidence="9 10" key="1">
    <citation type="submission" date="2019-07" db="EMBL/GenBank/DDBJ databases">
        <title>Paenibacillus thiaminolyticus NRRL B-4156.</title>
        <authorList>
            <person name="Hehnly C."/>
            <person name="Zhang L."/>
        </authorList>
    </citation>
    <scope>NUCLEOTIDE SEQUENCE [LARGE SCALE GENOMIC DNA]</scope>
    <source>
        <strain evidence="9 10">NRRL B-4156</strain>
    </source>
</reference>
<comment type="subcellular location">
    <subcellularLocation>
        <location evidence="1">Cell membrane</location>
        <topology evidence="1">Multi-pass membrane protein</topology>
    </subcellularLocation>
</comment>
<name>A0AAP9J1U2_PANTH</name>
<keyword evidence="11" id="KW-1185">Reference proteome</keyword>
<feature type="transmembrane region" description="Helical" evidence="6">
    <location>
        <begin position="389"/>
        <end position="414"/>
    </location>
</feature>
<dbReference type="Pfam" id="PF07690">
    <property type="entry name" value="MFS_1"/>
    <property type="match status" value="2"/>
</dbReference>
<keyword evidence="4 6" id="KW-1133">Transmembrane helix</keyword>
<dbReference type="Gene3D" id="1.20.1250.20">
    <property type="entry name" value="MFS general substrate transporter like domains"/>
    <property type="match status" value="2"/>
</dbReference>
<dbReference type="EMBL" id="CP041405">
    <property type="protein sequence ID" value="QDM44932.1"/>
    <property type="molecule type" value="Genomic_DNA"/>
</dbReference>
<feature type="transmembrane region" description="Helical" evidence="6">
    <location>
        <begin position="142"/>
        <end position="164"/>
    </location>
</feature>
<feature type="transmembrane region" description="Helical" evidence="6">
    <location>
        <begin position="176"/>
        <end position="199"/>
    </location>
</feature>
<evidence type="ECO:0000259" key="7">
    <source>
        <dbReference type="PROSITE" id="PS50850"/>
    </source>
</evidence>
<dbReference type="Proteomes" id="UP001209276">
    <property type="component" value="Unassembled WGS sequence"/>
</dbReference>
<evidence type="ECO:0000313" key="11">
    <source>
        <dbReference type="Proteomes" id="UP001209276"/>
    </source>
</evidence>
<dbReference type="GO" id="GO:0005886">
    <property type="term" value="C:plasma membrane"/>
    <property type="evidence" value="ECO:0007669"/>
    <property type="project" value="UniProtKB-SubCell"/>
</dbReference>
<evidence type="ECO:0000256" key="5">
    <source>
        <dbReference type="ARBA" id="ARBA00023136"/>
    </source>
</evidence>
<evidence type="ECO:0000256" key="2">
    <source>
        <dbReference type="ARBA" id="ARBA00022448"/>
    </source>
</evidence>
<feature type="transmembrane region" description="Helical" evidence="6">
    <location>
        <begin position="54"/>
        <end position="74"/>
    </location>
</feature>
<organism evidence="9 10">
    <name type="scientific">Paenibacillus thiaminolyticus</name>
    <name type="common">Bacillus thiaminolyticus</name>
    <dbReference type="NCBI Taxonomy" id="49283"/>
    <lineage>
        <taxon>Bacteria</taxon>
        <taxon>Bacillati</taxon>
        <taxon>Bacillota</taxon>
        <taxon>Bacilli</taxon>
        <taxon>Bacillales</taxon>
        <taxon>Paenibacillaceae</taxon>
        <taxon>Paenibacillus</taxon>
    </lineage>
</organism>
<evidence type="ECO:0000313" key="8">
    <source>
        <dbReference type="EMBL" id="MCY9609085.1"/>
    </source>
</evidence>
<dbReference type="Proteomes" id="UP000315377">
    <property type="component" value="Chromosome"/>
</dbReference>
<protein>
    <submittedName>
        <fullName evidence="9">MFS transporter</fullName>
    </submittedName>
</protein>
<dbReference type="InterPro" id="IPR020846">
    <property type="entry name" value="MFS_dom"/>
</dbReference>
<dbReference type="SUPFAM" id="SSF103473">
    <property type="entry name" value="MFS general substrate transporter"/>
    <property type="match status" value="1"/>
</dbReference>
<dbReference type="InterPro" id="IPR036259">
    <property type="entry name" value="MFS_trans_sf"/>
</dbReference>
<feature type="transmembrane region" description="Helical" evidence="6">
    <location>
        <begin position="239"/>
        <end position="261"/>
    </location>
</feature>
<evidence type="ECO:0000256" key="1">
    <source>
        <dbReference type="ARBA" id="ARBA00004651"/>
    </source>
</evidence>
<dbReference type="RefSeq" id="WP_087442714.1">
    <property type="nucleotide sequence ID" value="NZ_CABMNB010000026.1"/>
</dbReference>
<accession>A0AAP9J1U2</accession>
<feature type="transmembrane region" description="Helical" evidence="6">
    <location>
        <begin position="107"/>
        <end position="130"/>
    </location>
</feature>
<evidence type="ECO:0000313" key="10">
    <source>
        <dbReference type="Proteomes" id="UP000315377"/>
    </source>
</evidence>
<dbReference type="InterPro" id="IPR011701">
    <property type="entry name" value="MFS"/>
</dbReference>
<dbReference type="GO" id="GO:0022857">
    <property type="term" value="F:transmembrane transporter activity"/>
    <property type="evidence" value="ECO:0007669"/>
    <property type="project" value="InterPro"/>
</dbReference>
<reference evidence="8 11" key="2">
    <citation type="submission" date="2022-05" db="EMBL/GenBank/DDBJ databases">
        <title>Genome Sequencing of Bee-Associated Microbes.</title>
        <authorList>
            <person name="Dunlap C."/>
        </authorList>
    </citation>
    <scope>NUCLEOTIDE SEQUENCE [LARGE SCALE GENOMIC DNA]</scope>
    <source>
        <strain evidence="8 11">NRRL B-14613</strain>
    </source>
</reference>
<dbReference type="AlphaFoldDB" id="A0AAP9J1U2"/>
<dbReference type="PROSITE" id="PS50850">
    <property type="entry name" value="MFS"/>
    <property type="match status" value="1"/>
</dbReference>
<dbReference type="EMBL" id="JAMDMM010000034">
    <property type="protein sequence ID" value="MCY9609085.1"/>
    <property type="molecule type" value="Genomic_DNA"/>
</dbReference>
<evidence type="ECO:0000313" key="9">
    <source>
        <dbReference type="EMBL" id="QDM44932.1"/>
    </source>
</evidence>
<keyword evidence="3 6" id="KW-0812">Transmembrane</keyword>
<evidence type="ECO:0000256" key="4">
    <source>
        <dbReference type="ARBA" id="ARBA00022989"/>
    </source>
</evidence>
<feature type="domain" description="Major facilitator superfamily (MFS) profile" evidence="7">
    <location>
        <begin position="17"/>
        <end position="418"/>
    </location>
</feature>
<sequence>MRFFHHATTEIRSWNRNIQLFFIANLLYQIGTGMFSVLYNLYIQSLGYNDQMNGTIISFQSLATAILFIPIGLLGDRSSRKRILIAGSLVTGISFMLRAFAEAPLSLQVLAVFTGIFAAFFQVIAIPFLAENTPKEQRLKLFSYHSSMVLAAQVLGSMGGGYLADVLQSFGWNKIISLQSVLLIGGAASFAAFLPLLLVKESKRAAQKPEPAPAPSSVLASEPAPAAAKQQEWKVIRRLTFCQLLVGLGSGLVVPYLNLYFTNRFSVSLTAVGLLISLGQVMTIVSMLIGPTLVNRVGQVRAVVLFQLMSLPFLLLTGFTNLLLIASISFLFRQALMNAANPIQSAIMVDRISDSRRGIANSLTQTAFMLGWASMGSVQSYLVTSYGYYWGYAMTFSITGVLYVTSAICYFFMFREDRPNRTGRFRRRPRTGNAPAL</sequence>